<dbReference type="Proteomes" id="UP001198602">
    <property type="component" value="Unassembled WGS sequence"/>
</dbReference>
<keyword evidence="1" id="KW-0472">Membrane</keyword>
<dbReference type="RefSeq" id="WP_225238540.1">
    <property type="nucleotide sequence ID" value="NZ_JAHYBX010000003.1"/>
</dbReference>
<dbReference type="EMBL" id="JAHYBX010000003">
    <property type="protein sequence ID" value="MCA1856238.1"/>
    <property type="molecule type" value="Genomic_DNA"/>
</dbReference>
<proteinExistence type="predicted"/>
<feature type="transmembrane region" description="Helical" evidence="1">
    <location>
        <begin position="18"/>
        <end position="41"/>
    </location>
</feature>
<name>A0ABS7Y992_9BURK</name>
<dbReference type="InterPro" id="IPR007813">
    <property type="entry name" value="PilN"/>
</dbReference>
<keyword evidence="1" id="KW-1133">Transmembrane helix</keyword>
<keyword evidence="1" id="KW-0812">Transmembrane</keyword>
<evidence type="ECO:0000313" key="3">
    <source>
        <dbReference type="Proteomes" id="UP001198602"/>
    </source>
</evidence>
<evidence type="ECO:0000313" key="2">
    <source>
        <dbReference type="EMBL" id="MCA1856238.1"/>
    </source>
</evidence>
<sequence>MSQQINLFNPVFRRQKKIFALATMAQAMGVLVLGVAGLAFYGQLQLAQLEREAALGAERLARKQASLGSVANEFAPRKKSAELAAELAQAETQLAALQRISGVLERGELGDTSGYSEYLRALARQSLDGLWLTGLGISTGGREISIRGRALDPALVPTYIGRLTSEAALRGKAFAGMQISEAAPLQRPGTDGKDAAVPAPYVEFSLQARAGEGKP</sequence>
<organism evidence="2 3">
    <name type="scientific">Massilia hydrophila</name>
    <dbReference type="NCBI Taxonomy" id="3044279"/>
    <lineage>
        <taxon>Bacteria</taxon>
        <taxon>Pseudomonadati</taxon>
        <taxon>Pseudomonadota</taxon>
        <taxon>Betaproteobacteria</taxon>
        <taxon>Burkholderiales</taxon>
        <taxon>Oxalobacteraceae</taxon>
        <taxon>Telluria group</taxon>
        <taxon>Massilia</taxon>
    </lineage>
</organism>
<evidence type="ECO:0000256" key="1">
    <source>
        <dbReference type="SAM" id="Phobius"/>
    </source>
</evidence>
<keyword evidence="3" id="KW-1185">Reference proteome</keyword>
<dbReference type="Pfam" id="PF05137">
    <property type="entry name" value="PilN"/>
    <property type="match status" value="1"/>
</dbReference>
<gene>
    <name evidence="2" type="ORF">LE190_09900</name>
</gene>
<accession>A0ABS7Y992</accession>
<reference evidence="2 3" key="1">
    <citation type="submission" date="2021-07" db="EMBL/GenBank/DDBJ databases">
        <title>Characterization of Violacein-producing bacteria and related species.</title>
        <authorList>
            <person name="Wilson H.S."/>
            <person name="De Leon M.E."/>
        </authorList>
    </citation>
    <scope>NUCLEOTIDE SEQUENCE [LARGE SCALE GENOMIC DNA]</scope>
    <source>
        <strain evidence="2 3">HSC-2F05</strain>
    </source>
</reference>
<protein>
    <submittedName>
        <fullName evidence="2">PilN domain-containing protein</fullName>
    </submittedName>
</protein>
<comment type="caution">
    <text evidence="2">The sequence shown here is derived from an EMBL/GenBank/DDBJ whole genome shotgun (WGS) entry which is preliminary data.</text>
</comment>